<organism evidence="2 3">
    <name type="scientific">Sulfitobacter noctilucicola</name>
    <dbReference type="NCBI Taxonomy" id="1342301"/>
    <lineage>
        <taxon>Bacteria</taxon>
        <taxon>Pseudomonadati</taxon>
        <taxon>Pseudomonadota</taxon>
        <taxon>Alphaproteobacteria</taxon>
        <taxon>Rhodobacterales</taxon>
        <taxon>Roseobacteraceae</taxon>
        <taxon>Sulfitobacter</taxon>
    </lineage>
</organism>
<sequence>MRDTDERPSAPNFTQACIVMFGINLTWVLFAIWAVWGMFAVAAVGWAVNQLINRIAISRS</sequence>
<dbReference type="AlphaFoldDB" id="A0A7W6MBP2"/>
<name>A0A7W6MBP2_9RHOB</name>
<evidence type="ECO:0000313" key="2">
    <source>
        <dbReference type="EMBL" id="MBB4175262.1"/>
    </source>
</evidence>
<evidence type="ECO:0000313" key="3">
    <source>
        <dbReference type="Proteomes" id="UP000565745"/>
    </source>
</evidence>
<keyword evidence="1" id="KW-0812">Transmembrane</keyword>
<keyword evidence="1" id="KW-0472">Membrane</keyword>
<dbReference type="EMBL" id="JACIFU010000004">
    <property type="protein sequence ID" value="MBB4175262.1"/>
    <property type="molecule type" value="Genomic_DNA"/>
</dbReference>
<gene>
    <name evidence="2" type="ORF">GGR93_003055</name>
</gene>
<reference evidence="2 3" key="1">
    <citation type="submission" date="2020-08" db="EMBL/GenBank/DDBJ databases">
        <title>Genomic Encyclopedia of Type Strains, Phase IV (KMG-IV): sequencing the most valuable type-strain genomes for metagenomic binning, comparative biology and taxonomic classification.</title>
        <authorList>
            <person name="Goeker M."/>
        </authorList>
    </citation>
    <scope>NUCLEOTIDE SEQUENCE [LARGE SCALE GENOMIC DNA]</scope>
    <source>
        <strain evidence="2 3">DSM 101015</strain>
    </source>
</reference>
<dbReference type="RefSeq" id="WP_025056292.1">
    <property type="nucleotide sequence ID" value="NZ_JACIFU010000004.1"/>
</dbReference>
<proteinExistence type="predicted"/>
<evidence type="ECO:0000256" key="1">
    <source>
        <dbReference type="SAM" id="Phobius"/>
    </source>
</evidence>
<dbReference type="Proteomes" id="UP000565745">
    <property type="component" value="Unassembled WGS sequence"/>
</dbReference>
<dbReference type="OrthoDB" id="7875256at2"/>
<keyword evidence="3" id="KW-1185">Reference proteome</keyword>
<comment type="caution">
    <text evidence="2">The sequence shown here is derived from an EMBL/GenBank/DDBJ whole genome shotgun (WGS) entry which is preliminary data.</text>
</comment>
<evidence type="ECO:0008006" key="4">
    <source>
        <dbReference type="Google" id="ProtNLM"/>
    </source>
</evidence>
<keyword evidence="1" id="KW-1133">Transmembrane helix</keyword>
<feature type="transmembrane region" description="Helical" evidence="1">
    <location>
        <begin position="30"/>
        <end position="52"/>
    </location>
</feature>
<protein>
    <recommendedName>
        <fullName evidence="4">Histidinol phosphate aminotransferase</fullName>
    </recommendedName>
</protein>
<accession>A0A7W6MBP2</accession>